<reference evidence="3 4" key="1">
    <citation type="journal article" date="2019" name="Sci. Rep.">
        <title>Nanopore sequencing improves the draft genome of the human pathogenic amoeba Naegleria fowleri.</title>
        <authorList>
            <person name="Liechti N."/>
            <person name="Schurch N."/>
            <person name="Bruggmann R."/>
            <person name="Wittwer M."/>
        </authorList>
    </citation>
    <scope>NUCLEOTIDE SEQUENCE [LARGE SCALE GENOMIC DNA]</scope>
    <source>
        <strain evidence="3 4">ATCC 30894</strain>
    </source>
</reference>
<evidence type="ECO:0000313" key="4">
    <source>
        <dbReference type="Proteomes" id="UP000444721"/>
    </source>
</evidence>
<dbReference type="GeneID" id="68114826"/>
<dbReference type="RefSeq" id="XP_044568406.1">
    <property type="nucleotide sequence ID" value="XM_044711371.1"/>
</dbReference>
<organism evidence="3 4">
    <name type="scientific">Naegleria fowleri</name>
    <name type="common">Brain eating amoeba</name>
    <dbReference type="NCBI Taxonomy" id="5763"/>
    <lineage>
        <taxon>Eukaryota</taxon>
        <taxon>Discoba</taxon>
        <taxon>Heterolobosea</taxon>
        <taxon>Tetramitia</taxon>
        <taxon>Eutetramitia</taxon>
        <taxon>Vahlkampfiidae</taxon>
        <taxon>Naegleria</taxon>
    </lineage>
</organism>
<evidence type="ECO:0000259" key="2">
    <source>
        <dbReference type="PROSITE" id="PS50181"/>
    </source>
</evidence>
<dbReference type="OMA" id="LERICHD"/>
<dbReference type="VEuPathDB" id="AmoebaDB:NF0015730"/>
<evidence type="ECO:0000256" key="1">
    <source>
        <dbReference type="SAM" id="MobiDB-lite"/>
    </source>
</evidence>
<gene>
    <name evidence="3" type="ORF">FDP41_007608</name>
</gene>
<dbReference type="VEuPathDB" id="AmoebaDB:FDP41_007608"/>
<dbReference type="VEuPathDB" id="AmoebaDB:NfTy_007200"/>
<feature type="compositionally biased region" description="Polar residues" evidence="1">
    <location>
        <begin position="1"/>
        <end position="12"/>
    </location>
</feature>
<evidence type="ECO:0000313" key="3">
    <source>
        <dbReference type="EMBL" id="KAF0983693.1"/>
    </source>
</evidence>
<dbReference type="Gene3D" id="3.80.10.10">
    <property type="entry name" value="Ribonuclease Inhibitor"/>
    <property type="match status" value="1"/>
</dbReference>
<accession>A0A6A5BZV4</accession>
<dbReference type="Proteomes" id="UP000444721">
    <property type="component" value="Unassembled WGS sequence"/>
</dbReference>
<dbReference type="InterPro" id="IPR032675">
    <property type="entry name" value="LRR_dom_sf"/>
</dbReference>
<dbReference type="InterPro" id="IPR036047">
    <property type="entry name" value="F-box-like_dom_sf"/>
</dbReference>
<dbReference type="SUPFAM" id="SSF52047">
    <property type="entry name" value="RNI-like"/>
    <property type="match status" value="1"/>
</dbReference>
<sequence>MSQVQQPHSSGDGNEHKKASPPPPPQPLPGSSSSLQEYSSSSSSYHFNDLPNEMFFLILSYLDHRQLIDVMSLSKSFRLWSFQFLLSHFHCTIHTDEYSSDMEEMIHCLRVLLQTPFSSDQRRCDGYYSIGECTNISKQLKTSFSREYLKEMVKLLLNSCTMSRLDLTCFKQLVPVFLGDSKIQVYGSDGILRSLILNNGLRQIYLDLKPDSENVTRQWTFDDFANVIGTDALSQIHNLNVCGLRGKCTNVLEKLQNIRVLNLRSEMQIPMDTIVSLSHLTHIYLRHYRVDDFSTEKSHFDLDLLLRNVHKLKHLTVLEVVAEHKTCTLVDDAEMRNSLSNSYVKKLTIICERLQIESSHESHHRISSQILPHLKEAQYLFAFSNFKGTTNDAFALLVPQGVEQLDRLVLSEKVDSNLFSTIKIRTLVIWGLTKTIPNMNFDELVVGTRFKKSEFFHMDELINKNRSDITSLRFINCVQSGRSVNTWKTTSLLKHLTLEGCTVDIEWLVNLLQMSQHTLETLKLERCKIENPLFIGGKKLMKGLVDFPKLTELRVIDCTNQEFFISCLLHATFKQLETLELVDMCNVESEILKTLLTNLVELTNFKFFKLTEACIDDSMLTTMITLSRGEISATATKGLVTIEGLLSVPEELFSTISSFHLPALEINSENIEEYFKVLNTFSTLTLKRYTIRISSIELYCEIFNYLKEKGFDLEQFNVILSDRLNVTSNSTLNSKIAKSLKSLIEAMKSLRGMILDWSPFLSSDLEEFKQVLRKSGRSCPKLVFPVSSLNSLKYPQTNHYQYSVSNFSCTCM</sequence>
<feature type="domain" description="F-box" evidence="2">
    <location>
        <begin position="44"/>
        <end position="78"/>
    </location>
</feature>
<dbReference type="EMBL" id="VFQX01000004">
    <property type="protein sequence ID" value="KAF0983693.1"/>
    <property type="molecule type" value="Genomic_DNA"/>
</dbReference>
<dbReference type="PROSITE" id="PS50181">
    <property type="entry name" value="FBOX"/>
    <property type="match status" value="1"/>
</dbReference>
<proteinExistence type="predicted"/>
<dbReference type="OrthoDB" id="10356196at2759"/>
<dbReference type="InterPro" id="IPR001810">
    <property type="entry name" value="F-box_dom"/>
</dbReference>
<protein>
    <recommendedName>
        <fullName evidence="2">F-box domain-containing protein</fullName>
    </recommendedName>
</protein>
<comment type="caution">
    <text evidence="3">The sequence shown here is derived from an EMBL/GenBank/DDBJ whole genome shotgun (WGS) entry which is preliminary data.</text>
</comment>
<dbReference type="SUPFAM" id="SSF81383">
    <property type="entry name" value="F-box domain"/>
    <property type="match status" value="1"/>
</dbReference>
<name>A0A6A5BZV4_NAEFO</name>
<feature type="region of interest" description="Disordered" evidence="1">
    <location>
        <begin position="1"/>
        <end position="37"/>
    </location>
</feature>
<dbReference type="AlphaFoldDB" id="A0A6A5BZV4"/>
<keyword evidence="4" id="KW-1185">Reference proteome</keyword>